<name>A0A0G4EHK7_VITBC</name>
<dbReference type="STRING" id="1169540.A0A0G4EHK7"/>
<feature type="transmembrane region" description="Helical" evidence="6">
    <location>
        <begin position="50"/>
        <end position="69"/>
    </location>
</feature>
<evidence type="ECO:0000313" key="7">
    <source>
        <dbReference type="EMBL" id="CEL95384.1"/>
    </source>
</evidence>
<dbReference type="EMBL" id="CDMY01000227">
    <property type="protein sequence ID" value="CEL95384.1"/>
    <property type="molecule type" value="Genomic_DNA"/>
</dbReference>
<evidence type="ECO:0000256" key="3">
    <source>
        <dbReference type="ARBA" id="ARBA00037932"/>
    </source>
</evidence>
<dbReference type="AlphaFoldDB" id="A0A0G4EHK7"/>
<dbReference type="GO" id="GO:0032259">
    <property type="term" value="P:methylation"/>
    <property type="evidence" value="ECO:0007669"/>
    <property type="project" value="UniProtKB-KW"/>
</dbReference>
<dbReference type="CDD" id="cd02440">
    <property type="entry name" value="AdoMet_MTases"/>
    <property type="match status" value="1"/>
</dbReference>
<dbReference type="PANTHER" id="PTHR43648">
    <property type="entry name" value="ELECTRON TRANSFER FLAVOPROTEIN BETA SUBUNIT LYSINE METHYLTRANSFERASE"/>
    <property type="match status" value="1"/>
</dbReference>
<protein>
    <recommendedName>
        <fullName evidence="5">ETFB lysine methyltransferase</fullName>
    </recommendedName>
    <alternativeName>
        <fullName evidence="4">Protein N-lysine methyltransferase METTL20</fullName>
    </alternativeName>
</protein>
<dbReference type="InterPro" id="IPR050078">
    <property type="entry name" value="Ribosomal_L11_MeTrfase_PrmA"/>
</dbReference>
<dbReference type="Pfam" id="PF06325">
    <property type="entry name" value="PrmA"/>
    <property type="match status" value="1"/>
</dbReference>
<dbReference type="InterPro" id="IPR029063">
    <property type="entry name" value="SAM-dependent_MTases_sf"/>
</dbReference>
<evidence type="ECO:0000313" key="8">
    <source>
        <dbReference type="Proteomes" id="UP000041254"/>
    </source>
</evidence>
<keyword evidence="6" id="KW-0472">Membrane</keyword>
<gene>
    <name evidence="7" type="ORF">Vbra_11814</name>
</gene>
<dbReference type="VEuPathDB" id="CryptoDB:Vbra_11814"/>
<organism evidence="7 8">
    <name type="scientific">Vitrella brassicaformis (strain CCMP3155)</name>
    <dbReference type="NCBI Taxonomy" id="1169540"/>
    <lineage>
        <taxon>Eukaryota</taxon>
        <taxon>Sar</taxon>
        <taxon>Alveolata</taxon>
        <taxon>Colpodellida</taxon>
        <taxon>Vitrellaceae</taxon>
        <taxon>Vitrella</taxon>
    </lineage>
</organism>
<dbReference type="PANTHER" id="PTHR43648:SF1">
    <property type="entry name" value="ELECTRON TRANSFER FLAVOPROTEIN BETA SUBUNIT LYSINE METHYLTRANSFERASE"/>
    <property type="match status" value="1"/>
</dbReference>
<feature type="transmembrane region" description="Helical" evidence="6">
    <location>
        <begin position="18"/>
        <end position="38"/>
    </location>
</feature>
<dbReference type="SUPFAM" id="SSF53335">
    <property type="entry name" value="S-adenosyl-L-methionine-dependent methyltransferases"/>
    <property type="match status" value="1"/>
</dbReference>
<keyword evidence="6" id="KW-0812">Transmembrane</keyword>
<keyword evidence="2" id="KW-0808">Transferase</keyword>
<dbReference type="InParanoid" id="A0A0G4EHK7"/>
<reference evidence="7 8" key="1">
    <citation type="submission" date="2014-11" db="EMBL/GenBank/DDBJ databases">
        <authorList>
            <person name="Zhu J."/>
            <person name="Qi W."/>
            <person name="Song R."/>
        </authorList>
    </citation>
    <scope>NUCLEOTIDE SEQUENCE [LARGE SCALE GENOMIC DNA]</scope>
</reference>
<proteinExistence type="inferred from homology"/>
<keyword evidence="8" id="KW-1185">Reference proteome</keyword>
<evidence type="ECO:0000256" key="1">
    <source>
        <dbReference type="ARBA" id="ARBA00022603"/>
    </source>
</evidence>
<evidence type="ECO:0000256" key="4">
    <source>
        <dbReference type="ARBA" id="ARBA00041867"/>
    </source>
</evidence>
<dbReference type="Gene3D" id="3.40.50.150">
    <property type="entry name" value="Vaccinia Virus protein VP39"/>
    <property type="match status" value="1"/>
</dbReference>
<evidence type="ECO:0000256" key="6">
    <source>
        <dbReference type="SAM" id="Phobius"/>
    </source>
</evidence>
<accession>A0A0G4EHK7</accession>
<sequence length="347" mass="37830">MAGCFSHSSVASLFRLGALYNTIWLVFAPSVVSLFVRVHFCHHFLGSVQIYPIVMIVASGPLLFFVAAAHHQHDAFIPLAQPLTSSQRIRQPRKQRLIDRALPRLSSIAAASADESAFEVAAKTDHFRVLIVPSEAPSSDVPVPLGGQLQDIHLRLHDGWGTGAHPSTRLCMEFLERRVRRGDAVLDYGVGSAILSVAAAKLGASHVLGVDIDDDILTNARENCRLNGVDGCVELMHTREVVTGDTAISGRFDGCVANILVGPLKRLAPALGDAVRADGWLCLSGVRPSQVDDVMQAYNVFYDFDHKAVRTGVHDVYGEWACVVGRRRERGEGEAREREYMSDLAVS</sequence>
<comment type="similarity">
    <text evidence="3">Belongs to the methyltransferase superfamily. ETFBKMT family.</text>
</comment>
<dbReference type="GO" id="GO:0016279">
    <property type="term" value="F:protein-lysine N-methyltransferase activity"/>
    <property type="evidence" value="ECO:0007669"/>
    <property type="project" value="TreeGrafter"/>
</dbReference>
<keyword evidence="1" id="KW-0489">Methyltransferase</keyword>
<evidence type="ECO:0000256" key="5">
    <source>
        <dbReference type="ARBA" id="ARBA00042266"/>
    </source>
</evidence>
<dbReference type="OrthoDB" id="419617at2759"/>
<dbReference type="Proteomes" id="UP000041254">
    <property type="component" value="Unassembled WGS sequence"/>
</dbReference>
<evidence type="ECO:0000256" key="2">
    <source>
        <dbReference type="ARBA" id="ARBA00022679"/>
    </source>
</evidence>
<keyword evidence="6" id="KW-1133">Transmembrane helix</keyword>